<evidence type="ECO:0000259" key="6">
    <source>
        <dbReference type="Pfam" id="PF13454"/>
    </source>
</evidence>
<feature type="region of interest" description="Disordered" evidence="4">
    <location>
        <begin position="55"/>
        <end position="75"/>
    </location>
</feature>
<dbReference type="SUPFAM" id="SSF51905">
    <property type="entry name" value="FAD/NAD(P)-binding domain"/>
    <property type="match status" value="2"/>
</dbReference>
<evidence type="ECO:0000313" key="7">
    <source>
        <dbReference type="EMBL" id="KAF7716069.1"/>
    </source>
</evidence>
<dbReference type="Proteomes" id="UP000631181">
    <property type="component" value="Unassembled WGS sequence"/>
</dbReference>
<dbReference type="PANTHER" id="PTHR23023">
    <property type="entry name" value="DIMETHYLANILINE MONOOXYGENASE"/>
    <property type="match status" value="1"/>
</dbReference>
<keyword evidence="8" id="KW-1185">Reference proteome</keyword>
<dbReference type="InterPro" id="IPR023753">
    <property type="entry name" value="FAD/NAD-binding_dom"/>
</dbReference>
<dbReference type="EMBL" id="WIWV01000046">
    <property type="protein sequence ID" value="KAF7716069.1"/>
    <property type="molecule type" value="Genomic_DNA"/>
</dbReference>
<organism evidence="7 8">
    <name type="scientific">Penicillium ucsense</name>
    <dbReference type="NCBI Taxonomy" id="2839758"/>
    <lineage>
        <taxon>Eukaryota</taxon>
        <taxon>Fungi</taxon>
        <taxon>Dikarya</taxon>
        <taxon>Ascomycota</taxon>
        <taxon>Pezizomycotina</taxon>
        <taxon>Eurotiomycetes</taxon>
        <taxon>Eurotiomycetidae</taxon>
        <taxon>Eurotiales</taxon>
        <taxon>Aspergillaceae</taxon>
        <taxon>Penicillium</taxon>
    </lineage>
</organism>
<comment type="caution">
    <text evidence="7">The sequence shown here is derived from an EMBL/GenBank/DDBJ whole genome shotgun (WGS) entry which is preliminary data.</text>
</comment>
<dbReference type="Pfam" id="PF13454">
    <property type="entry name" value="NAD_binding_9"/>
    <property type="match status" value="1"/>
</dbReference>
<proteinExistence type="predicted"/>
<keyword evidence="2" id="KW-0274">FAD</keyword>
<keyword evidence="3" id="KW-0560">Oxidoreductase</keyword>
<feature type="domain" description="FAD-dependent urate hydroxylase HpyO/Asp monooxygenase CreE-like FAD/NAD(P)-binding" evidence="6">
    <location>
        <begin position="7"/>
        <end position="154"/>
    </location>
</feature>
<dbReference type="InterPro" id="IPR050346">
    <property type="entry name" value="FMO-like"/>
</dbReference>
<protein>
    <submittedName>
        <fullName evidence="7">Flavin-containing monooxygenase family protein</fullName>
    </submittedName>
</protein>
<dbReference type="Pfam" id="PF07992">
    <property type="entry name" value="Pyr_redox_2"/>
    <property type="match status" value="1"/>
</dbReference>
<dbReference type="OrthoDB" id="66881at2759"/>
<sequence>MRTKKVAIIGAGPSGLVTAKTLLHNSSGQKYVPIIFDARDNVGGLWAQAVSSSSCSSLDSETGDDRDHNVDADADAEPRVTLNPSMRTNLSRFSVAFSDLSWETALGCADPPMFPRARQVGRYLEAYAERYVPGGCMRLRSRVVQTERVQGRDGACSWKVYWVEDLCRKQDTTQPSCSVSHDVKVEDYDLLVIASGYFARPWIPDLPGLSKFTGKVIHSSALGKQSESAAAGQSETLVVGGSMSGVEAASTLALRRSSLSSSIAPSTLQHKKTTITHVHSRPIWCLPLYLPQDHPSGTSSFLPLDLAMYDLSRRPPGPVEYAIGSLSAEKMAKTKAYFNALLGSDYERYGHSHSQQEDGDESSTQKNRSQPEWVAISNDYAEFVRSGDIKPITGRVLSVDPTDSATDKASVTIQTVHGIQTLENVTTIIMATGFSPFDSLSFLPEEVLAGLEIDHRDPCIPVILDQGSTIRSELPDLGFVGFYRGPYWGVMEMQARYLGRVWATGNKTLGEMGSRMQTLDQRKTLRSLRNPSNNEVLRAQFPMGDYVGLMEHFARELEMERKSLSPSDNDGSGPVVPARYTVGERNDETKRTLDDLCAILQQNHPATGAATSLAVFRALQGEWEIVSSPDAGPIDSEEDTTRPGEQAQKTEEVGMTDMIVFVPRHPLDPSHDREYILQRQNPRPIGTLPTTMQDPTPDPLSHGTILRLSESGAASHASQIEILHESRCGPSQLNQHHAWRLELSRLSPGEKDGESVIHGQTVPLRENDDRIAVKTHGDYTFYFCGVSIVKWESRAKQSGTGGALWNWSELGLGVTGGRKLIHDVGKMLTISIPIDEGHFPQWHSS</sequence>
<feature type="region of interest" description="Disordered" evidence="4">
    <location>
        <begin position="350"/>
        <end position="370"/>
    </location>
</feature>
<evidence type="ECO:0000256" key="1">
    <source>
        <dbReference type="ARBA" id="ARBA00022630"/>
    </source>
</evidence>
<feature type="domain" description="FAD/NAD(P)-binding" evidence="5">
    <location>
        <begin position="182"/>
        <end position="254"/>
    </location>
</feature>
<accession>A0A8J8W2I9</accession>
<evidence type="ECO:0000259" key="5">
    <source>
        <dbReference type="Pfam" id="PF07992"/>
    </source>
</evidence>
<dbReference type="AlphaFoldDB" id="A0A8J8W2I9"/>
<evidence type="ECO:0000256" key="4">
    <source>
        <dbReference type="SAM" id="MobiDB-lite"/>
    </source>
</evidence>
<name>A0A8J8W2I9_9EURO</name>
<dbReference type="InterPro" id="IPR036188">
    <property type="entry name" value="FAD/NAD-bd_sf"/>
</dbReference>
<dbReference type="InterPro" id="IPR038732">
    <property type="entry name" value="HpyO/CreE_NAD-binding"/>
</dbReference>
<dbReference type="Gene3D" id="3.50.50.60">
    <property type="entry name" value="FAD/NAD(P)-binding domain"/>
    <property type="match status" value="2"/>
</dbReference>
<feature type="region of interest" description="Disordered" evidence="4">
    <location>
        <begin position="627"/>
        <end position="648"/>
    </location>
</feature>
<dbReference type="GO" id="GO:0004497">
    <property type="term" value="F:monooxygenase activity"/>
    <property type="evidence" value="ECO:0007669"/>
    <property type="project" value="UniProtKB-KW"/>
</dbReference>
<gene>
    <name evidence="7" type="ORF">PECM_006011</name>
</gene>
<keyword evidence="7" id="KW-0503">Monooxygenase</keyword>
<evidence type="ECO:0000313" key="8">
    <source>
        <dbReference type="Proteomes" id="UP000631181"/>
    </source>
</evidence>
<dbReference type="PRINTS" id="PR00368">
    <property type="entry name" value="FADPNR"/>
</dbReference>
<keyword evidence="1" id="KW-0285">Flavoprotein</keyword>
<evidence type="ECO:0000256" key="3">
    <source>
        <dbReference type="ARBA" id="ARBA00023002"/>
    </source>
</evidence>
<reference evidence="7" key="1">
    <citation type="journal article" date="2020" name="Front. Microbiol.">
        <title>Gene regulatory networks of Penicillium echinulatum 2HH and Penicillium oxalicum 114-2 inferred by a computational biology approach.</title>
        <authorList>
            <person name="Lenz A.R."/>
            <person name="Galan-Vasquez E."/>
            <person name="Balbinot E."/>
            <person name="De Abreu F.P."/>
            <person name="De Oliveira N.S."/>
            <person name="Da Rosa L.O."/>
            <person name="De Avila E Silva S."/>
            <person name="Camassola M."/>
            <person name="Dillon A.J.P."/>
            <person name="Perez-Rueda E."/>
        </authorList>
    </citation>
    <scope>NUCLEOTIDE SEQUENCE</scope>
    <source>
        <strain evidence="7">S1M29</strain>
    </source>
</reference>
<evidence type="ECO:0000256" key="2">
    <source>
        <dbReference type="ARBA" id="ARBA00022827"/>
    </source>
</evidence>